<accession>A0A0M3JPA9</accession>
<evidence type="ECO:0000313" key="2">
    <source>
        <dbReference type="Proteomes" id="UP000267096"/>
    </source>
</evidence>
<evidence type="ECO:0000313" key="3">
    <source>
        <dbReference type="WBParaSite" id="ASIM_0000950301-mRNA-1"/>
    </source>
</evidence>
<name>A0A0M3JPA9_ANISI</name>
<protein>
    <submittedName>
        <fullName evidence="3">Putative ATP-dependent RNA helicase rha-2 (inferred by orthology to a C. elegans protein)</fullName>
    </submittedName>
</protein>
<reference evidence="3" key="1">
    <citation type="submission" date="2017-02" db="UniProtKB">
        <authorList>
            <consortium name="WormBaseParasite"/>
        </authorList>
    </citation>
    <scope>IDENTIFICATION</scope>
</reference>
<dbReference type="Proteomes" id="UP000267096">
    <property type="component" value="Unassembled WGS sequence"/>
</dbReference>
<evidence type="ECO:0000313" key="1">
    <source>
        <dbReference type="EMBL" id="VDK37923.1"/>
    </source>
</evidence>
<dbReference type="WBParaSite" id="ASIM_0000950301-mRNA-1">
    <property type="protein sequence ID" value="ASIM_0000950301-mRNA-1"/>
    <property type="gene ID" value="ASIM_0000950301"/>
</dbReference>
<keyword evidence="2" id="KW-1185">Reference proteome</keyword>
<gene>
    <name evidence="1" type="ORF">ASIM_LOCUS9239</name>
</gene>
<dbReference type="OrthoDB" id="10025033at2759"/>
<organism evidence="3">
    <name type="scientific">Anisakis simplex</name>
    <name type="common">Herring worm</name>
    <dbReference type="NCBI Taxonomy" id="6269"/>
    <lineage>
        <taxon>Eukaryota</taxon>
        <taxon>Metazoa</taxon>
        <taxon>Ecdysozoa</taxon>
        <taxon>Nematoda</taxon>
        <taxon>Chromadorea</taxon>
        <taxon>Rhabditida</taxon>
        <taxon>Spirurina</taxon>
        <taxon>Ascaridomorpha</taxon>
        <taxon>Ascaridoidea</taxon>
        <taxon>Anisakidae</taxon>
        <taxon>Anisakis</taxon>
        <taxon>Anisakis simplex complex</taxon>
    </lineage>
</organism>
<dbReference type="EMBL" id="UYRR01027576">
    <property type="protein sequence ID" value="VDK37923.1"/>
    <property type="molecule type" value="Genomic_DNA"/>
</dbReference>
<dbReference type="AlphaFoldDB" id="A0A0M3JPA9"/>
<reference evidence="1 2" key="2">
    <citation type="submission" date="2018-11" db="EMBL/GenBank/DDBJ databases">
        <authorList>
            <consortium name="Pathogen Informatics"/>
        </authorList>
    </citation>
    <scope>NUCLEOTIDE SEQUENCE [LARGE SCALE GENOMIC DNA]</scope>
</reference>
<proteinExistence type="predicted"/>
<sequence length="99" mass="11196">MFLKGSEEVCAKLGVRHKALIEVSKLRQQLTNLINSSCHLKETLTIDPSLQAPSETQIRMLRQIVISSLCDNIARRVDRVTSDEEIPKGAYECQRLKVC</sequence>